<dbReference type="EMBL" id="SFAP01000262">
    <property type="protein sequence ID" value="TRV18250.1"/>
    <property type="molecule type" value="Genomic_DNA"/>
</dbReference>
<name>A0A552LDF0_9CHRO</name>
<reference evidence="1 2" key="1">
    <citation type="submission" date="2019-01" db="EMBL/GenBank/DDBJ databases">
        <title>Coherence of Microcystis species and biogeography revealed through population genomics.</title>
        <authorList>
            <person name="Perez-Carrascal O.M."/>
            <person name="Terrat Y."/>
            <person name="Giani A."/>
            <person name="Fortin N."/>
            <person name="Tromas N."/>
            <person name="Shapiro B.J."/>
        </authorList>
    </citation>
    <scope>NUCLEOTIDE SEQUENCE [LARGE SCALE GENOMIC DNA]</scope>
    <source>
        <strain evidence="1">Mw_MB_S_20031200_S109D</strain>
    </source>
</reference>
<sequence length="169" mass="18845">MDAKAFPAFGYTIIRHQISKNEVLNDELYVNGLIQITEPFDTVWFYTKGLVHQINLDTKAVSVRTPGYCNAVIKEEAGIWRADFVEDSTVFCVPQPKPANPLSLLIDKLQVFLLPAGKSTLLPQGTKLSLCQGQLNIEGTTIRELRQIEFKSGSRSVIAIEDCFGLIFP</sequence>
<protein>
    <submittedName>
        <fullName evidence="1">Uncharacterized protein</fullName>
    </submittedName>
</protein>
<evidence type="ECO:0000313" key="2">
    <source>
        <dbReference type="Proteomes" id="UP000318616"/>
    </source>
</evidence>
<organism evidence="1 2">
    <name type="scientific">Microcystis wesenbergii Mw_MB_S_20031200_S109D</name>
    <dbReference type="NCBI Taxonomy" id="2486241"/>
    <lineage>
        <taxon>Bacteria</taxon>
        <taxon>Bacillati</taxon>
        <taxon>Cyanobacteriota</taxon>
        <taxon>Cyanophyceae</taxon>
        <taxon>Oscillatoriophycideae</taxon>
        <taxon>Chroococcales</taxon>
        <taxon>Microcystaceae</taxon>
        <taxon>Microcystis</taxon>
    </lineage>
</organism>
<accession>A0A552LDF0</accession>
<proteinExistence type="predicted"/>
<gene>
    <name evidence="1" type="ORF">EWV88_21100</name>
</gene>
<dbReference type="AlphaFoldDB" id="A0A552LDF0"/>
<comment type="caution">
    <text evidence="1">The sequence shown here is derived from an EMBL/GenBank/DDBJ whole genome shotgun (WGS) entry which is preliminary data.</text>
</comment>
<evidence type="ECO:0000313" key="1">
    <source>
        <dbReference type="EMBL" id="TRV18250.1"/>
    </source>
</evidence>
<dbReference type="Proteomes" id="UP000318616">
    <property type="component" value="Unassembled WGS sequence"/>
</dbReference>